<name>A0ABD1J6D1_9TELE</name>
<evidence type="ECO:0000313" key="3">
    <source>
        <dbReference type="EMBL" id="KAL2082090.1"/>
    </source>
</evidence>
<accession>A0ABD1J6D1</accession>
<dbReference type="Proteomes" id="UP001591681">
    <property type="component" value="Unassembled WGS sequence"/>
</dbReference>
<dbReference type="PANTHER" id="PTHR47595:SF1">
    <property type="entry name" value="MYB_SANT-LIKE DNA-BINDING DOMAIN-CONTAINING PROTEIN"/>
    <property type="match status" value="1"/>
</dbReference>
<sequence length="397" mass="44841">MANWTDTEIQALLSIRGDSNVMRQMHGTVKDSIVYHRITARLRGQGILKTKVQVNNKLKSLKRHYNRVVDHNNRHGCDDKVFPYFSQCDAIWGGHFRKQDQQLSSSTCGQHDDAYNIKGEYPDACDGLINDIKEETEDSDDVSMNGINERTQDTSNIMINGPCLSSEMIPTSSSLLPSKVKKVSQTRAGAFASEMKDMFTELERDLHERDQQMLLEQREHEERVRREAREDREKELSILQDLTTLLRQMSSPPHTSAAQPAPAESRPVSVTPPQNAAALEQPTPVSSLQNVVASSQPAPASSQPGPASPLCEKPAQVSPVFRFGQKRKRRGQYNCIVPQMALVAKQHPEDSDECTRFGQTVADMLRRVPETKRADVMFRLFQILHENRQEHDETVPT</sequence>
<feature type="region of interest" description="Disordered" evidence="1">
    <location>
        <begin position="215"/>
        <end position="235"/>
    </location>
</feature>
<keyword evidence="4" id="KW-1185">Reference proteome</keyword>
<dbReference type="AlphaFoldDB" id="A0ABD1J6D1"/>
<reference evidence="3 4" key="1">
    <citation type="submission" date="2024-09" db="EMBL/GenBank/DDBJ databases">
        <title>A chromosome-level genome assembly of Gray's grenadier anchovy, Coilia grayii.</title>
        <authorList>
            <person name="Fu Z."/>
        </authorList>
    </citation>
    <scope>NUCLEOTIDE SEQUENCE [LARGE SCALE GENOMIC DNA]</scope>
    <source>
        <strain evidence="3">G4</strain>
        <tissue evidence="3">Muscle</tissue>
    </source>
</reference>
<feature type="domain" description="Myb/SANT-like DNA-binding" evidence="2">
    <location>
        <begin position="3"/>
        <end position="91"/>
    </location>
</feature>
<evidence type="ECO:0000259" key="2">
    <source>
        <dbReference type="Pfam" id="PF13837"/>
    </source>
</evidence>
<feature type="compositionally biased region" description="Low complexity" evidence="1">
    <location>
        <begin position="293"/>
        <end position="309"/>
    </location>
</feature>
<protein>
    <recommendedName>
        <fullName evidence="2">Myb/SANT-like DNA-binding domain-containing protein</fullName>
    </recommendedName>
</protein>
<gene>
    <name evidence="3" type="ORF">ACEWY4_021908</name>
</gene>
<dbReference type="Pfam" id="PF13837">
    <property type="entry name" value="Myb_DNA-bind_4"/>
    <property type="match status" value="1"/>
</dbReference>
<feature type="region of interest" description="Disordered" evidence="1">
    <location>
        <begin position="250"/>
        <end position="313"/>
    </location>
</feature>
<organism evidence="3 4">
    <name type="scientific">Coilia grayii</name>
    <name type="common">Gray's grenadier anchovy</name>
    <dbReference type="NCBI Taxonomy" id="363190"/>
    <lineage>
        <taxon>Eukaryota</taxon>
        <taxon>Metazoa</taxon>
        <taxon>Chordata</taxon>
        <taxon>Craniata</taxon>
        <taxon>Vertebrata</taxon>
        <taxon>Euteleostomi</taxon>
        <taxon>Actinopterygii</taxon>
        <taxon>Neopterygii</taxon>
        <taxon>Teleostei</taxon>
        <taxon>Clupei</taxon>
        <taxon>Clupeiformes</taxon>
        <taxon>Clupeoidei</taxon>
        <taxon>Engraulidae</taxon>
        <taxon>Coilinae</taxon>
        <taxon>Coilia</taxon>
    </lineage>
</organism>
<dbReference type="EMBL" id="JBHFQA010000019">
    <property type="protein sequence ID" value="KAL2082090.1"/>
    <property type="molecule type" value="Genomic_DNA"/>
</dbReference>
<proteinExistence type="predicted"/>
<evidence type="ECO:0000313" key="4">
    <source>
        <dbReference type="Proteomes" id="UP001591681"/>
    </source>
</evidence>
<comment type="caution">
    <text evidence="3">The sequence shown here is derived from an EMBL/GenBank/DDBJ whole genome shotgun (WGS) entry which is preliminary data.</text>
</comment>
<dbReference type="InterPro" id="IPR044822">
    <property type="entry name" value="Myb_DNA-bind_4"/>
</dbReference>
<dbReference type="PANTHER" id="PTHR47595">
    <property type="entry name" value="HEAT SHOCK 70 KDA PROTEIN 14"/>
    <property type="match status" value="1"/>
</dbReference>
<evidence type="ECO:0000256" key="1">
    <source>
        <dbReference type="SAM" id="MobiDB-lite"/>
    </source>
</evidence>
<dbReference type="Gene3D" id="1.10.10.60">
    <property type="entry name" value="Homeodomain-like"/>
    <property type="match status" value="1"/>
</dbReference>
<feature type="compositionally biased region" description="Polar residues" evidence="1">
    <location>
        <begin position="283"/>
        <end position="292"/>
    </location>
</feature>